<dbReference type="Pfam" id="PF00293">
    <property type="entry name" value="NUDIX"/>
    <property type="match status" value="1"/>
</dbReference>
<dbReference type="GO" id="GO:0035539">
    <property type="term" value="F:8-oxo-7,8-dihydrodeoxyguanosine triphosphate pyrophosphatase activity"/>
    <property type="evidence" value="ECO:0007669"/>
    <property type="project" value="UniProtKB-EC"/>
</dbReference>
<dbReference type="InterPro" id="IPR015797">
    <property type="entry name" value="NUDIX_hydrolase-like_dom_sf"/>
</dbReference>
<dbReference type="EMBL" id="SMKA01000081">
    <property type="protein sequence ID" value="TDC28239.1"/>
    <property type="molecule type" value="Genomic_DNA"/>
</dbReference>
<proteinExistence type="inferred from homology"/>
<keyword evidence="4" id="KW-0235">DNA replication</keyword>
<dbReference type="GO" id="GO:0008413">
    <property type="term" value="F:8-oxo-7,8-dihydroguanosine triphosphate pyrophosphatase activity"/>
    <property type="evidence" value="ECO:0007669"/>
    <property type="project" value="TreeGrafter"/>
</dbReference>
<name>A0A4R4Q0D6_9ACTN</name>
<keyword evidence="3" id="KW-0515">Mutator protein</keyword>
<evidence type="ECO:0000256" key="4">
    <source>
        <dbReference type="ARBA" id="ARBA00022705"/>
    </source>
</evidence>
<keyword evidence="7 13" id="KW-0378">Hydrolase</keyword>
<comment type="cofactor">
    <cofactor evidence="1">
        <name>Mg(2+)</name>
        <dbReference type="ChEBI" id="CHEBI:18420"/>
    </cofactor>
</comment>
<evidence type="ECO:0000256" key="11">
    <source>
        <dbReference type="ARBA" id="ARBA00038905"/>
    </source>
</evidence>
<protein>
    <recommendedName>
        <fullName evidence="11">8-oxo-dGTP diphosphatase</fullName>
        <ecNumber evidence="11">3.6.1.55</ecNumber>
    </recommendedName>
</protein>
<dbReference type="PANTHER" id="PTHR47707:SF1">
    <property type="entry name" value="NUDIX HYDROLASE FAMILY PROTEIN"/>
    <property type="match status" value="1"/>
</dbReference>
<dbReference type="RefSeq" id="WP_132408237.1">
    <property type="nucleotide sequence ID" value="NZ_SMKA01000081.1"/>
</dbReference>
<dbReference type="GO" id="GO:0044716">
    <property type="term" value="F:8-oxo-GDP phosphatase activity"/>
    <property type="evidence" value="ECO:0007669"/>
    <property type="project" value="TreeGrafter"/>
</dbReference>
<keyword evidence="8" id="KW-0460">Magnesium</keyword>
<sequence>MQIVVGVAVVRGERVLAAYRPGSEGGWEFPGGKVEPGETEAQAGARELREELDLDVEIGASLGPGVDISDKYRLHVYRATIVTGEPVRREHAELRWFGADELVEADWLVPDRPFVRALRNQL</sequence>
<dbReference type="InterPro" id="IPR020476">
    <property type="entry name" value="Nudix_hydrolase"/>
</dbReference>
<accession>A0A4R4Q0D6</accession>
<dbReference type="GO" id="GO:0006260">
    <property type="term" value="P:DNA replication"/>
    <property type="evidence" value="ECO:0007669"/>
    <property type="project" value="UniProtKB-KW"/>
</dbReference>
<dbReference type="Proteomes" id="UP000295075">
    <property type="component" value="Unassembled WGS sequence"/>
</dbReference>
<evidence type="ECO:0000256" key="1">
    <source>
        <dbReference type="ARBA" id="ARBA00001946"/>
    </source>
</evidence>
<dbReference type="GO" id="GO:0046872">
    <property type="term" value="F:metal ion binding"/>
    <property type="evidence" value="ECO:0007669"/>
    <property type="project" value="UniProtKB-KW"/>
</dbReference>
<dbReference type="GO" id="GO:0006281">
    <property type="term" value="P:DNA repair"/>
    <property type="evidence" value="ECO:0007669"/>
    <property type="project" value="UniProtKB-KW"/>
</dbReference>
<reference evidence="13 14" key="1">
    <citation type="submission" date="2019-03" db="EMBL/GenBank/DDBJ databases">
        <title>Draft genome sequences of novel Actinobacteria.</title>
        <authorList>
            <person name="Sahin N."/>
            <person name="Ay H."/>
            <person name="Saygin H."/>
        </authorList>
    </citation>
    <scope>NUCLEOTIDE SEQUENCE [LARGE SCALE GENOMIC DNA]</scope>
    <source>
        <strain evidence="13 14">JCM 30547</strain>
    </source>
</reference>
<dbReference type="AlphaFoldDB" id="A0A4R4Q0D6"/>
<comment type="catalytic activity">
    <reaction evidence="10">
        <text>8-oxo-dGTP + H2O = 8-oxo-dGMP + diphosphate + H(+)</text>
        <dbReference type="Rhea" id="RHEA:31575"/>
        <dbReference type="ChEBI" id="CHEBI:15377"/>
        <dbReference type="ChEBI" id="CHEBI:15378"/>
        <dbReference type="ChEBI" id="CHEBI:33019"/>
        <dbReference type="ChEBI" id="CHEBI:63224"/>
        <dbReference type="ChEBI" id="CHEBI:77896"/>
        <dbReference type="EC" id="3.6.1.55"/>
    </reaction>
</comment>
<dbReference type="CDD" id="cd03425">
    <property type="entry name" value="NUDIX_MutT_NudA_like"/>
    <property type="match status" value="1"/>
</dbReference>
<dbReference type="SUPFAM" id="SSF55811">
    <property type="entry name" value="Nudix"/>
    <property type="match status" value="1"/>
</dbReference>
<evidence type="ECO:0000256" key="6">
    <source>
        <dbReference type="ARBA" id="ARBA00022763"/>
    </source>
</evidence>
<gene>
    <name evidence="13" type="ORF">E1261_19080</name>
</gene>
<comment type="similarity">
    <text evidence="2">Belongs to the Nudix hydrolase family.</text>
</comment>
<feature type="domain" description="Nudix hydrolase" evidence="12">
    <location>
        <begin position="1"/>
        <end position="122"/>
    </location>
</feature>
<evidence type="ECO:0000256" key="3">
    <source>
        <dbReference type="ARBA" id="ARBA00022457"/>
    </source>
</evidence>
<dbReference type="GO" id="GO:0044715">
    <property type="term" value="F:8-oxo-dGDP phosphatase activity"/>
    <property type="evidence" value="ECO:0007669"/>
    <property type="project" value="TreeGrafter"/>
</dbReference>
<evidence type="ECO:0000313" key="13">
    <source>
        <dbReference type="EMBL" id="TDC28239.1"/>
    </source>
</evidence>
<dbReference type="OrthoDB" id="9804442at2"/>
<dbReference type="EC" id="3.6.1.55" evidence="11"/>
<dbReference type="PANTHER" id="PTHR47707">
    <property type="entry name" value="8-OXO-DGTP DIPHOSPHATASE"/>
    <property type="match status" value="1"/>
</dbReference>
<evidence type="ECO:0000256" key="10">
    <source>
        <dbReference type="ARBA" id="ARBA00035861"/>
    </source>
</evidence>
<dbReference type="InterPro" id="IPR047127">
    <property type="entry name" value="MutT-like"/>
</dbReference>
<evidence type="ECO:0000313" key="14">
    <source>
        <dbReference type="Proteomes" id="UP000295075"/>
    </source>
</evidence>
<dbReference type="PROSITE" id="PS51462">
    <property type="entry name" value="NUDIX"/>
    <property type="match status" value="1"/>
</dbReference>
<evidence type="ECO:0000256" key="2">
    <source>
        <dbReference type="ARBA" id="ARBA00005582"/>
    </source>
</evidence>
<evidence type="ECO:0000256" key="9">
    <source>
        <dbReference type="ARBA" id="ARBA00023204"/>
    </source>
</evidence>
<keyword evidence="9" id="KW-0234">DNA repair</keyword>
<keyword evidence="5" id="KW-0479">Metal-binding</keyword>
<evidence type="ECO:0000259" key="12">
    <source>
        <dbReference type="PROSITE" id="PS51462"/>
    </source>
</evidence>
<dbReference type="Gene3D" id="3.90.79.10">
    <property type="entry name" value="Nucleoside Triphosphate Pyrophosphohydrolase"/>
    <property type="match status" value="1"/>
</dbReference>
<dbReference type="PRINTS" id="PR00502">
    <property type="entry name" value="NUDIXFAMILY"/>
</dbReference>
<organism evidence="13 14">
    <name type="scientific">Kribbella albertanoniae</name>
    <dbReference type="NCBI Taxonomy" id="1266829"/>
    <lineage>
        <taxon>Bacteria</taxon>
        <taxon>Bacillati</taxon>
        <taxon>Actinomycetota</taxon>
        <taxon>Actinomycetes</taxon>
        <taxon>Propionibacteriales</taxon>
        <taxon>Kribbellaceae</taxon>
        <taxon>Kribbella</taxon>
    </lineage>
</organism>
<evidence type="ECO:0000256" key="8">
    <source>
        <dbReference type="ARBA" id="ARBA00022842"/>
    </source>
</evidence>
<keyword evidence="14" id="KW-1185">Reference proteome</keyword>
<evidence type="ECO:0000256" key="5">
    <source>
        <dbReference type="ARBA" id="ARBA00022723"/>
    </source>
</evidence>
<evidence type="ECO:0000256" key="7">
    <source>
        <dbReference type="ARBA" id="ARBA00022801"/>
    </source>
</evidence>
<keyword evidence="6" id="KW-0227">DNA damage</keyword>
<comment type="caution">
    <text evidence="13">The sequence shown here is derived from an EMBL/GenBank/DDBJ whole genome shotgun (WGS) entry which is preliminary data.</text>
</comment>
<dbReference type="InterPro" id="IPR000086">
    <property type="entry name" value="NUDIX_hydrolase_dom"/>
</dbReference>